<evidence type="ECO:0000313" key="2">
    <source>
        <dbReference type="Proteomes" id="UP000886998"/>
    </source>
</evidence>
<dbReference type="Proteomes" id="UP000886998">
    <property type="component" value="Unassembled WGS sequence"/>
</dbReference>
<protein>
    <submittedName>
        <fullName evidence="1">Uncharacterized protein</fullName>
    </submittedName>
</protein>
<organism evidence="1 2">
    <name type="scientific">Trichonephila inaurata madagascariensis</name>
    <dbReference type="NCBI Taxonomy" id="2747483"/>
    <lineage>
        <taxon>Eukaryota</taxon>
        <taxon>Metazoa</taxon>
        <taxon>Ecdysozoa</taxon>
        <taxon>Arthropoda</taxon>
        <taxon>Chelicerata</taxon>
        <taxon>Arachnida</taxon>
        <taxon>Araneae</taxon>
        <taxon>Araneomorphae</taxon>
        <taxon>Entelegynae</taxon>
        <taxon>Araneoidea</taxon>
        <taxon>Nephilidae</taxon>
        <taxon>Trichonephila</taxon>
        <taxon>Trichonephila inaurata</taxon>
    </lineage>
</organism>
<proteinExistence type="predicted"/>
<dbReference type="OrthoDB" id="10416672at2759"/>
<comment type="caution">
    <text evidence="1">The sequence shown here is derived from an EMBL/GenBank/DDBJ whole genome shotgun (WGS) entry which is preliminary data.</text>
</comment>
<gene>
    <name evidence="1" type="ORF">TNIN_174351</name>
</gene>
<dbReference type="EMBL" id="BMAV01019626">
    <property type="protein sequence ID" value="GFY72739.1"/>
    <property type="molecule type" value="Genomic_DNA"/>
</dbReference>
<dbReference type="AlphaFoldDB" id="A0A8X7CHG1"/>
<name>A0A8X7CHG1_9ARAC</name>
<sequence>MHRESAGNIKGGLGWVFCCIDTSAPMMETASEEGGKVSVTSIWNTLRDKRIVTPETISRSLQKLLNKQNIHNKQHYDGLDLVEELGCILFWMVL</sequence>
<evidence type="ECO:0000313" key="1">
    <source>
        <dbReference type="EMBL" id="GFY72739.1"/>
    </source>
</evidence>
<keyword evidence="2" id="KW-1185">Reference proteome</keyword>
<accession>A0A8X7CHG1</accession>
<reference evidence="1" key="1">
    <citation type="submission" date="2020-08" db="EMBL/GenBank/DDBJ databases">
        <title>Multicomponent nature underlies the extraordinary mechanical properties of spider dragline silk.</title>
        <authorList>
            <person name="Kono N."/>
            <person name="Nakamura H."/>
            <person name="Mori M."/>
            <person name="Yoshida Y."/>
            <person name="Ohtoshi R."/>
            <person name="Malay A.D."/>
            <person name="Moran D.A.P."/>
            <person name="Tomita M."/>
            <person name="Numata K."/>
            <person name="Arakawa K."/>
        </authorList>
    </citation>
    <scope>NUCLEOTIDE SEQUENCE</scope>
</reference>